<dbReference type="GO" id="GO:0005886">
    <property type="term" value="C:plasma membrane"/>
    <property type="evidence" value="ECO:0007669"/>
    <property type="project" value="UniProtKB-SubCell"/>
</dbReference>
<feature type="transmembrane region" description="Helical" evidence="8">
    <location>
        <begin position="143"/>
        <end position="164"/>
    </location>
</feature>
<keyword evidence="3" id="KW-0808">Transferase</keyword>
<dbReference type="InterPro" id="IPR018584">
    <property type="entry name" value="GT87"/>
</dbReference>
<feature type="transmembrane region" description="Helical" evidence="8">
    <location>
        <begin position="204"/>
        <end position="225"/>
    </location>
</feature>
<comment type="subcellular location">
    <subcellularLocation>
        <location evidence="1">Cell membrane</location>
        <topology evidence="1">Multi-pass membrane protein</topology>
    </subcellularLocation>
</comment>
<feature type="transmembrane region" description="Helical" evidence="8">
    <location>
        <begin position="12"/>
        <end position="33"/>
    </location>
</feature>
<feature type="transmembrane region" description="Helical" evidence="8">
    <location>
        <begin position="352"/>
        <end position="379"/>
    </location>
</feature>
<feature type="transmembrane region" description="Helical" evidence="8">
    <location>
        <begin position="272"/>
        <end position="293"/>
    </location>
</feature>
<dbReference type="Proteomes" id="UP000294835">
    <property type="component" value="Unassembled WGS sequence"/>
</dbReference>
<evidence type="ECO:0000256" key="3">
    <source>
        <dbReference type="ARBA" id="ARBA00022679"/>
    </source>
</evidence>
<dbReference type="Pfam" id="PF09594">
    <property type="entry name" value="GT87"/>
    <property type="match status" value="1"/>
</dbReference>
<keyword evidence="2" id="KW-1003">Cell membrane</keyword>
<evidence type="ECO:0000313" key="9">
    <source>
        <dbReference type="EMBL" id="TCP44421.1"/>
    </source>
</evidence>
<organism evidence="9 10">
    <name type="scientific">Rhodovulum marinum</name>
    <dbReference type="NCBI Taxonomy" id="320662"/>
    <lineage>
        <taxon>Bacteria</taxon>
        <taxon>Pseudomonadati</taxon>
        <taxon>Pseudomonadota</taxon>
        <taxon>Alphaproteobacteria</taxon>
        <taxon>Rhodobacterales</taxon>
        <taxon>Paracoccaceae</taxon>
        <taxon>Rhodovulum</taxon>
    </lineage>
</organism>
<feature type="transmembrane region" description="Helical" evidence="8">
    <location>
        <begin position="103"/>
        <end position="122"/>
    </location>
</feature>
<evidence type="ECO:0000256" key="7">
    <source>
        <dbReference type="ARBA" id="ARBA00024033"/>
    </source>
</evidence>
<keyword evidence="6 8" id="KW-0472">Membrane</keyword>
<dbReference type="OrthoDB" id="7679563at2"/>
<protein>
    <submittedName>
        <fullName evidence="9">Uncharacterized protein DUF2029</fullName>
    </submittedName>
</protein>
<evidence type="ECO:0000256" key="6">
    <source>
        <dbReference type="ARBA" id="ARBA00023136"/>
    </source>
</evidence>
<accession>A0A4R2QBV0</accession>
<evidence type="ECO:0000256" key="4">
    <source>
        <dbReference type="ARBA" id="ARBA00022692"/>
    </source>
</evidence>
<feature type="transmembrane region" description="Helical" evidence="8">
    <location>
        <begin position="176"/>
        <end position="197"/>
    </location>
</feature>
<dbReference type="AlphaFoldDB" id="A0A4R2QBV0"/>
<keyword evidence="5 8" id="KW-1133">Transmembrane helix</keyword>
<comment type="caution">
    <text evidence="9">The sequence shown here is derived from an EMBL/GenBank/DDBJ whole genome shotgun (WGS) entry which is preliminary data.</text>
</comment>
<evidence type="ECO:0000256" key="1">
    <source>
        <dbReference type="ARBA" id="ARBA00004651"/>
    </source>
</evidence>
<evidence type="ECO:0000313" key="10">
    <source>
        <dbReference type="Proteomes" id="UP000294835"/>
    </source>
</evidence>
<dbReference type="EMBL" id="SLXP01000001">
    <property type="protein sequence ID" value="TCP44421.1"/>
    <property type="molecule type" value="Genomic_DNA"/>
</dbReference>
<evidence type="ECO:0000256" key="5">
    <source>
        <dbReference type="ARBA" id="ARBA00022989"/>
    </source>
</evidence>
<proteinExistence type="inferred from homology"/>
<dbReference type="GO" id="GO:0016758">
    <property type="term" value="F:hexosyltransferase activity"/>
    <property type="evidence" value="ECO:0007669"/>
    <property type="project" value="InterPro"/>
</dbReference>
<evidence type="ECO:0000256" key="8">
    <source>
        <dbReference type="SAM" id="Phobius"/>
    </source>
</evidence>
<sequence length="387" mass="41786">MAFLTQDRLRTYPRIIVLGYVISAVLTIGYWFAQPLSGVANPGGDFIAFHAAGRMAADGLAANAYDPQQLQEVYSTILPGMEDVLGWYYPPVFFLPLEPLAHLPYFGALTVWIAVMAGLFALAVRPLIHHRDEAWAIAASAPVFYNLFDGQNGFLTAALMIWAYRTLFARPAIAGLALGCLCYKPHLAILFPVLLLALGEWRAFAAATLTVAALVGLSLLAYGPAPWEAFFVENLQRLAQFHGTAGTFQMARIASPNALLLGFGSGPELARLVQLAFMAGVAIAIVAMVRAGAPRPMVFAFTVSAAIPAAPHNFLYDWTILVLPMLILWREIERTGLLPFERATMLTVFIAALPLGALPVDFVIAPGVLPLLALMAVLARRALGGRP</sequence>
<name>A0A4R2QBV0_9RHOB</name>
<evidence type="ECO:0000256" key="2">
    <source>
        <dbReference type="ARBA" id="ARBA00022475"/>
    </source>
</evidence>
<comment type="similarity">
    <text evidence="7">Belongs to the glycosyltransferase 87 family.</text>
</comment>
<reference evidence="9 10" key="1">
    <citation type="submission" date="2019-03" db="EMBL/GenBank/DDBJ databases">
        <title>Genomic Encyclopedia of Type Strains, Phase IV (KMG-IV): sequencing the most valuable type-strain genomes for metagenomic binning, comparative biology and taxonomic classification.</title>
        <authorList>
            <person name="Goeker M."/>
        </authorList>
    </citation>
    <scope>NUCLEOTIDE SEQUENCE [LARGE SCALE GENOMIC DNA]</scope>
    <source>
        <strain evidence="9 10">DSM 18063</strain>
    </source>
</reference>
<gene>
    <name evidence="9" type="ORF">EV662_101515</name>
</gene>
<keyword evidence="10" id="KW-1185">Reference proteome</keyword>
<keyword evidence="4 8" id="KW-0812">Transmembrane</keyword>